<dbReference type="PANTHER" id="PTHR34072">
    <property type="entry name" value="ENZYMATIC POLYPROTEIN-RELATED"/>
    <property type="match status" value="1"/>
</dbReference>
<comment type="caution">
    <text evidence="8">The sequence shown here is derived from an EMBL/GenBank/DDBJ whole genome shotgun (WGS) entry which is preliminary data.</text>
</comment>
<dbReference type="GO" id="GO:0004519">
    <property type="term" value="F:endonuclease activity"/>
    <property type="evidence" value="ECO:0007669"/>
    <property type="project" value="UniProtKB-KW"/>
</dbReference>
<keyword evidence="5" id="KW-0378">Hydrolase</keyword>
<dbReference type="CDD" id="cd09274">
    <property type="entry name" value="RNase_HI_RT_Ty3"/>
    <property type="match status" value="1"/>
</dbReference>
<keyword evidence="1" id="KW-0808">Transferase</keyword>
<keyword evidence="2" id="KW-0548">Nucleotidyltransferase</keyword>
<evidence type="ECO:0000256" key="2">
    <source>
        <dbReference type="ARBA" id="ARBA00022695"/>
    </source>
</evidence>
<keyword evidence="3" id="KW-0540">Nuclease</keyword>
<evidence type="ECO:0000313" key="9">
    <source>
        <dbReference type="Proteomes" id="UP000765509"/>
    </source>
</evidence>
<evidence type="ECO:0000256" key="4">
    <source>
        <dbReference type="ARBA" id="ARBA00022759"/>
    </source>
</evidence>
<name>A0A9Q3GQI9_9BASI</name>
<evidence type="ECO:0000256" key="3">
    <source>
        <dbReference type="ARBA" id="ARBA00022722"/>
    </source>
</evidence>
<evidence type="ECO:0000256" key="6">
    <source>
        <dbReference type="ARBA" id="ARBA00022918"/>
    </source>
</evidence>
<evidence type="ECO:0000256" key="1">
    <source>
        <dbReference type="ARBA" id="ARBA00022679"/>
    </source>
</evidence>
<sequence>MLSHFNPSLPTIVETNASNYALGAVLSQDSDSGKHPIAFYSRKRIPEELNYDIHDKELFGIVWALLLSLASPFEALTYHSSVKYFMTSKFLTRRKAHWAEFLSEFYLLITYYLGRQATLPHSI</sequence>
<dbReference type="OrthoDB" id="2447685at2759"/>
<dbReference type="PANTHER" id="PTHR34072:SF52">
    <property type="entry name" value="RIBONUCLEASE H"/>
    <property type="match status" value="1"/>
</dbReference>
<dbReference type="GO" id="GO:0016787">
    <property type="term" value="F:hydrolase activity"/>
    <property type="evidence" value="ECO:0007669"/>
    <property type="project" value="UniProtKB-KW"/>
</dbReference>
<proteinExistence type="predicted"/>
<gene>
    <name evidence="8" type="ORF">O181_015045</name>
</gene>
<dbReference type="GO" id="GO:0003964">
    <property type="term" value="F:RNA-directed DNA polymerase activity"/>
    <property type="evidence" value="ECO:0007669"/>
    <property type="project" value="UniProtKB-KW"/>
</dbReference>
<protein>
    <recommendedName>
        <fullName evidence="7">Reverse transcriptase RNase H-like domain-containing protein</fullName>
    </recommendedName>
</protein>
<dbReference type="InterPro" id="IPR043502">
    <property type="entry name" value="DNA/RNA_pol_sf"/>
</dbReference>
<dbReference type="Pfam" id="PF17917">
    <property type="entry name" value="RT_RNaseH"/>
    <property type="match status" value="1"/>
</dbReference>
<keyword evidence="6" id="KW-0695">RNA-directed DNA polymerase</keyword>
<reference evidence="8" key="1">
    <citation type="submission" date="2021-03" db="EMBL/GenBank/DDBJ databases">
        <title>Draft genome sequence of rust myrtle Austropuccinia psidii MF-1, a brazilian biotype.</title>
        <authorList>
            <person name="Quecine M.C."/>
            <person name="Pachon D.M.R."/>
            <person name="Bonatelli M.L."/>
            <person name="Correr F.H."/>
            <person name="Franceschini L.M."/>
            <person name="Leite T.F."/>
            <person name="Margarido G.R.A."/>
            <person name="Almeida C.A."/>
            <person name="Ferrarezi J.A."/>
            <person name="Labate C.A."/>
        </authorList>
    </citation>
    <scope>NUCLEOTIDE SEQUENCE</scope>
    <source>
        <strain evidence="8">MF-1</strain>
    </source>
</reference>
<feature type="domain" description="Reverse transcriptase RNase H-like" evidence="7">
    <location>
        <begin position="6"/>
        <end position="105"/>
    </location>
</feature>
<dbReference type="EMBL" id="AVOT02004066">
    <property type="protein sequence ID" value="MBW0475330.1"/>
    <property type="molecule type" value="Genomic_DNA"/>
</dbReference>
<dbReference type="Proteomes" id="UP000765509">
    <property type="component" value="Unassembled WGS sequence"/>
</dbReference>
<organism evidence="8 9">
    <name type="scientific">Austropuccinia psidii MF-1</name>
    <dbReference type="NCBI Taxonomy" id="1389203"/>
    <lineage>
        <taxon>Eukaryota</taxon>
        <taxon>Fungi</taxon>
        <taxon>Dikarya</taxon>
        <taxon>Basidiomycota</taxon>
        <taxon>Pucciniomycotina</taxon>
        <taxon>Pucciniomycetes</taxon>
        <taxon>Pucciniales</taxon>
        <taxon>Sphaerophragmiaceae</taxon>
        <taxon>Austropuccinia</taxon>
    </lineage>
</organism>
<dbReference type="InterPro" id="IPR041373">
    <property type="entry name" value="RT_RNaseH"/>
</dbReference>
<dbReference type="SUPFAM" id="SSF56672">
    <property type="entry name" value="DNA/RNA polymerases"/>
    <property type="match status" value="1"/>
</dbReference>
<keyword evidence="4" id="KW-0255">Endonuclease</keyword>
<dbReference type="AlphaFoldDB" id="A0A9Q3GQI9"/>
<evidence type="ECO:0000259" key="7">
    <source>
        <dbReference type="Pfam" id="PF17917"/>
    </source>
</evidence>
<accession>A0A9Q3GQI9</accession>
<evidence type="ECO:0000313" key="8">
    <source>
        <dbReference type="EMBL" id="MBW0475330.1"/>
    </source>
</evidence>
<evidence type="ECO:0000256" key="5">
    <source>
        <dbReference type="ARBA" id="ARBA00022801"/>
    </source>
</evidence>
<keyword evidence="9" id="KW-1185">Reference proteome</keyword>